<accession>A0A061DQZ3</accession>
<protein>
    <submittedName>
        <fullName evidence="2">Uncharacterized protein</fullName>
    </submittedName>
</protein>
<sequence>MFLFHFIMLPLFLLLHFSNLDLILATNSEYVSFLILPCNIGMPRNFPKSFVNGILTTLLSKLALALLMFEETSNSDFESLTFWPDALQN</sequence>
<dbReference type="InParanoid" id="A0A061DQZ3"/>
<evidence type="ECO:0000256" key="1">
    <source>
        <dbReference type="SAM" id="SignalP"/>
    </source>
</evidence>
<feature type="signal peptide" evidence="1">
    <location>
        <begin position="1"/>
        <end position="25"/>
    </location>
</feature>
<dbReference type="Proteomes" id="UP000026915">
    <property type="component" value="Chromosome 1"/>
</dbReference>
<organism evidence="2 3">
    <name type="scientific">Theobroma cacao</name>
    <name type="common">Cacao</name>
    <name type="synonym">Cocoa</name>
    <dbReference type="NCBI Taxonomy" id="3641"/>
    <lineage>
        <taxon>Eukaryota</taxon>
        <taxon>Viridiplantae</taxon>
        <taxon>Streptophyta</taxon>
        <taxon>Embryophyta</taxon>
        <taxon>Tracheophyta</taxon>
        <taxon>Spermatophyta</taxon>
        <taxon>Magnoliopsida</taxon>
        <taxon>eudicotyledons</taxon>
        <taxon>Gunneridae</taxon>
        <taxon>Pentapetalae</taxon>
        <taxon>rosids</taxon>
        <taxon>malvids</taxon>
        <taxon>Malvales</taxon>
        <taxon>Malvaceae</taxon>
        <taxon>Byttnerioideae</taxon>
        <taxon>Theobroma</taxon>
    </lineage>
</organism>
<dbReference type="HOGENOM" id="CLU_2459183_0_0_1"/>
<dbReference type="AlphaFoldDB" id="A0A061DQZ3"/>
<evidence type="ECO:0000313" key="3">
    <source>
        <dbReference type="Proteomes" id="UP000026915"/>
    </source>
</evidence>
<keyword evidence="3" id="KW-1185">Reference proteome</keyword>
<reference evidence="2 3" key="1">
    <citation type="journal article" date="2013" name="Genome Biol.">
        <title>The genome sequence of the most widely cultivated cacao type and its use to identify candidate genes regulating pod color.</title>
        <authorList>
            <person name="Motamayor J.C."/>
            <person name="Mockaitis K."/>
            <person name="Schmutz J."/>
            <person name="Haiminen N."/>
            <person name="Iii D.L."/>
            <person name="Cornejo O."/>
            <person name="Findley S.D."/>
            <person name="Zheng P."/>
            <person name="Utro F."/>
            <person name="Royaert S."/>
            <person name="Saski C."/>
            <person name="Jenkins J."/>
            <person name="Podicheti R."/>
            <person name="Zhao M."/>
            <person name="Scheffler B.E."/>
            <person name="Stack J.C."/>
            <person name="Feltus F.A."/>
            <person name="Mustiga G.M."/>
            <person name="Amores F."/>
            <person name="Phillips W."/>
            <person name="Marelli J.P."/>
            <person name="May G.D."/>
            <person name="Shapiro H."/>
            <person name="Ma J."/>
            <person name="Bustamante C.D."/>
            <person name="Schnell R.J."/>
            <person name="Main D."/>
            <person name="Gilbert D."/>
            <person name="Parida L."/>
            <person name="Kuhn D.N."/>
        </authorList>
    </citation>
    <scope>NUCLEOTIDE SEQUENCE [LARGE SCALE GENOMIC DNA]</scope>
    <source>
        <strain evidence="3">cv. Matina 1-6</strain>
    </source>
</reference>
<name>A0A061DQZ3_THECC</name>
<proteinExistence type="predicted"/>
<keyword evidence="1" id="KW-0732">Signal</keyword>
<dbReference type="EMBL" id="CM001879">
    <property type="protein sequence ID" value="EOX94526.1"/>
    <property type="molecule type" value="Genomic_DNA"/>
</dbReference>
<evidence type="ECO:0000313" key="2">
    <source>
        <dbReference type="EMBL" id="EOX94526.1"/>
    </source>
</evidence>
<gene>
    <name evidence="2" type="ORF">TCM_004135</name>
</gene>
<dbReference type="Gramene" id="EOX94526">
    <property type="protein sequence ID" value="EOX94526"/>
    <property type="gene ID" value="TCM_004135"/>
</dbReference>
<feature type="chain" id="PRO_5001600557" evidence="1">
    <location>
        <begin position="26"/>
        <end position="89"/>
    </location>
</feature>